<name>A0A5S9QWT6_MYCVN</name>
<gene>
    <name evidence="1" type="ORF">AELLOGFF_04625</name>
</gene>
<sequence>MTPEQRYEALAAADAAALEELADRILAAGVSVSVTNGPESVSAPVRIPMPGDEGNTVVVGHLALTRCSIVVAGTPGDGMRPGCDFAGAVAAAVCDAESERDGALSADVIELCALTQRTVADRRRERADLVAMTKLDVQ</sequence>
<dbReference type="RefSeq" id="WP_159231347.1">
    <property type="nucleotide sequence ID" value="NZ_CACSIP010000022.1"/>
</dbReference>
<dbReference type="OrthoDB" id="4628877at2"/>
<evidence type="ECO:0000313" key="2">
    <source>
        <dbReference type="Proteomes" id="UP000430146"/>
    </source>
</evidence>
<proteinExistence type="predicted"/>
<evidence type="ECO:0008006" key="3">
    <source>
        <dbReference type="Google" id="ProtNLM"/>
    </source>
</evidence>
<dbReference type="Proteomes" id="UP000430146">
    <property type="component" value="Unassembled WGS sequence"/>
</dbReference>
<dbReference type="EMBL" id="CACSIP010000022">
    <property type="protein sequence ID" value="CAA0123670.1"/>
    <property type="molecule type" value="Genomic_DNA"/>
</dbReference>
<dbReference type="GO" id="GO:0019634">
    <property type="term" value="P:organic phosphonate metabolic process"/>
    <property type="evidence" value="ECO:0007669"/>
    <property type="project" value="InterPro"/>
</dbReference>
<dbReference type="Pfam" id="PF06754">
    <property type="entry name" value="PhnG"/>
    <property type="match status" value="1"/>
</dbReference>
<dbReference type="AlphaFoldDB" id="A0A5S9QWT6"/>
<keyword evidence="2" id="KW-1185">Reference proteome</keyword>
<protein>
    <recommendedName>
        <fullName evidence="3">Phosphonate metabolism PhnG</fullName>
    </recommendedName>
</protein>
<accession>A0A5S9QWT6</accession>
<evidence type="ECO:0000313" key="1">
    <source>
        <dbReference type="EMBL" id="CAA0123670.1"/>
    </source>
</evidence>
<organism evidence="1 2">
    <name type="scientific">Mycolicibacterium vanbaalenii</name>
    <name type="common">Mycobacterium vanbaalenii</name>
    <dbReference type="NCBI Taxonomy" id="110539"/>
    <lineage>
        <taxon>Bacteria</taxon>
        <taxon>Bacillati</taxon>
        <taxon>Actinomycetota</taxon>
        <taxon>Actinomycetes</taxon>
        <taxon>Mycobacteriales</taxon>
        <taxon>Mycobacteriaceae</taxon>
        <taxon>Mycolicibacterium</taxon>
    </lineage>
</organism>
<dbReference type="GO" id="GO:0015716">
    <property type="term" value="P:organic phosphonate transport"/>
    <property type="evidence" value="ECO:0007669"/>
    <property type="project" value="InterPro"/>
</dbReference>
<reference evidence="1 2" key="1">
    <citation type="submission" date="2019-11" db="EMBL/GenBank/DDBJ databases">
        <authorList>
            <person name="Holert J."/>
        </authorList>
    </citation>
    <scope>NUCLEOTIDE SEQUENCE [LARGE SCALE GENOMIC DNA]</scope>
    <source>
        <strain evidence="1">BC8_1</strain>
    </source>
</reference>
<dbReference type="InterPro" id="IPR009609">
    <property type="entry name" value="Phosphonate_metab_PhnG"/>
</dbReference>